<evidence type="ECO:0000313" key="5">
    <source>
        <dbReference type="Proteomes" id="UP000799291"/>
    </source>
</evidence>
<evidence type="ECO:0000256" key="3">
    <source>
        <dbReference type="ARBA" id="ARBA00023002"/>
    </source>
</evidence>
<evidence type="ECO:0000256" key="1">
    <source>
        <dbReference type="ARBA" id="ARBA00006484"/>
    </source>
</evidence>
<organism evidence="4 5">
    <name type="scientific">Lentithecium fluviatile CBS 122367</name>
    <dbReference type="NCBI Taxonomy" id="1168545"/>
    <lineage>
        <taxon>Eukaryota</taxon>
        <taxon>Fungi</taxon>
        <taxon>Dikarya</taxon>
        <taxon>Ascomycota</taxon>
        <taxon>Pezizomycotina</taxon>
        <taxon>Dothideomycetes</taxon>
        <taxon>Pleosporomycetidae</taxon>
        <taxon>Pleosporales</taxon>
        <taxon>Massarineae</taxon>
        <taxon>Lentitheciaceae</taxon>
        <taxon>Lentithecium</taxon>
    </lineage>
</organism>
<dbReference type="PANTHER" id="PTHR24321:SF8">
    <property type="entry name" value="ESTRADIOL 17-BETA-DEHYDROGENASE 8-RELATED"/>
    <property type="match status" value="1"/>
</dbReference>
<dbReference type="PROSITE" id="PS00061">
    <property type="entry name" value="ADH_SHORT"/>
    <property type="match status" value="1"/>
</dbReference>
<name>A0A6G1IDK8_9PLEO</name>
<dbReference type="Proteomes" id="UP000799291">
    <property type="component" value="Unassembled WGS sequence"/>
</dbReference>
<proteinExistence type="inferred from homology"/>
<reference evidence="4" key="1">
    <citation type="journal article" date="2020" name="Stud. Mycol.">
        <title>101 Dothideomycetes genomes: a test case for predicting lifestyles and emergence of pathogens.</title>
        <authorList>
            <person name="Haridas S."/>
            <person name="Albert R."/>
            <person name="Binder M."/>
            <person name="Bloem J."/>
            <person name="Labutti K."/>
            <person name="Salamov A."/>
            <person name="Andreopoulos B."/>
            <person name="Baker S."/>
            <person name="Barry K."/>
            <person name="Bills G."/>
            <person name="Bluhm B."/>
            <person name="Cannon C."/>
            <person name="Castanera R."/>
            <person name="Culley D."/>
            <person name="Daum C."/>
            <person name="Ezra D."/>
            <person name="Gonzalez J."/>
            <person name="Henrissat B."/>
            <person name="Kuo A."/>
            <person name="Liang C."/>
            <person name="Lipzen A."/>
            <person name="Lutzoni F."/>
            <person name="Magnuson J."/>
            <person name="Mondo S."/>
            <person name="Nolan M."/>
            <person name="Ohm R."/>
            <person name="Pangilinan J."/>
            <person name="Park H.-J."/>
            <person name="Ramirez L."/>
            <person name="Alfaro M."/>
            <person name="Sun H."/>
            <person name="Tritt A."/>
            <person name="Yoshinaga Y."/>
            <person name="Zwiers L.-H."/>
            <person name="Turgeon B."/>
            <person name="Goodwin S."/>
            <person name="Spatafora J."/>
            <person name="Crous P."/>
            <person name="Grigoriev I."/>
        </authorList>
    </citation>
    <scope>NUCLEOTIDE SEQUENCE</scope>
    <source>
        <strain evidence="4">CBS 122367</strain>
    </source>
</reference>
<dbReference type="InterPro" id="IPR002347">
    <property type="entry name" value="SDR_fam"/>
</dbReference>
<dbReference type="InterPro" id="IPR020904">
    <property type="entry name" value="Sc_DH/Rdtase_CS"/>
</dbReference>
<dbReference type="InterPro" id="IPR036291">
    <property type="entry name" value="NAD(P)-bd_dom_sf"/>
</dbReference>
<dbReference type="PRINTS" id="PR00080">
    <property type="entry name" value="SDRFAMILY"/>
</dbReference>
<evidence type="ECO:0000256" key="2">
    <source>
        <dbReference type="ARBA" id="ARBA00022857"/>
    </source>
</evidence>
<dbReference type="OrthoDB" id="5840532at2759"/>
<dbReference type="GO" id="GO:0016491">
    <property type="term" value="F:oxidoreductase activity"/>
    <property type="evidence" value="ECO:0007669"/>
    <property type="project" value="UniProtKB-KW"/>
</dbReference>
<dbReference type="Pfam" id="PF13561">
    <property type="entry name" value="adh_short_C2"/>
    <property type="match status" value="1"/>
</dbReference>
<dbReference type="Gene3D" id="3.40.50.720">
    <property type="entry name" value="NAD(P)-binding Rossmann-like Domain"/>
    <property type="match status" value="1"/>
</dbReference>
<dbReference type="PRINTS" id="PR00081">
    <property type="entry name" value="GDHRDH"/>
</dbReference>
<keyword evidence="2" id="KW-0521">NADP</keyword>
<accession>A0A6G1IDK8</accession>
<dbReference type="CDD" id="cd05233">
    <property type="entry name" value="SDR_c"/>
    <property type="match status" value="1"/>
</dbReference>
<gene>
    <name evidence="4" type="ORF">K458DRAFT_481982</name>
</gene>
<dbReference type="EMBL" id="MU005638">
    <property type="protein sequence ID" value="KAF2676215.1"/>
    <property type="molecule type" value="Genomic_DNA"/>
</dbReference>
<keyword evidence="5" id="KW-1185">Reference proteome</keyword>
<sequence>MLSLFLSTMASFRTEGVTIVTDFAGVNGLGAANALAEAGAWAVIFTDIDGSRVSKAAEESKYATNAAYQSRAYALDVTDAYAVEAVFGKVVGEFGKIDYLVNSAGIDTAQYVAAPANDMNDYDRVLDKQEPRSLVSKTGMKRDLGRGAIVNVTSLLSYAGVQGKVVYVASKHAALGITKALALDTTADGIRVNLLAPGHTRTPMFEGKCKKTPQVMDFIKAAVPAGRPLEPEEVGEGVVYLCSPMAGYVNGIGLIMDSGLSLTVHVG</sequence>
<evidence type="ECO:0000313" key="4">
    <source>
        <dbReference type="EMBL" id="KAF2676215.1"/>
    </source>
</evidence>
<protein>
    <submittedName>
        <fullName evidence="4">NAD(P)-binding protein</fullName>
    </submittedName>
</protein>
<dbReference type="SUPFAM" id="SSF51735">
    <property type="entry name" value="NAD(P)-binding Rossmann-fold domains"/>
    <property type="match status" value="1"/>
</dbReference>
<dbReference type="AlphaFoldDB" id="A0A6G1IDK8"/>
<keyword evidence="3" id="KW-0560">Oxidoreductase</keyword>
<comment type="similarity">
    <text evidence="1">Belongs to the short-chain dehydrogenases/reductases (SDR) family.</text>
</comment>
<dbReference type="PANTHER" id="PTHR24321">
    <property type="entry name" value="DEHYDROGENASES, SHORT CHAIN"/>
    <property type="match status" value="1"/>
</dbReference>